<name>A0ABS8UWE1_DATST</name>
<keyword evidence="2" id="KW-0963">Cytoplasm</keyword>
<gene>
    <name evidence="8" type="ORF">HAX54_023082</name>
</gene>
<sequence>MEFYKVLGGGNLLKDKFISGFLFYPRAYANYKQGKTMGMEQNFRGEGELKGGLCIVDRGKSGIAYQFIKRNFGHWAFLAEVFEICHRLQNPQKVGQSCSRQYSNGIRYGYRFYATGPCF</sequence>
<dbReference type="Proteomes" id="UP000823775">
    <property type="component" value="Unassembled WGS sequence"/>
</dbReference>
<comment type="similarity">
    <text evidence="4">Belongs to the peroxiredoxin-like PRXL2 family. PRXL2A subfamily.</text>
</comment>
<protein>
    <recommendedName>
        <fullName evidence="5">Peroxiredoxin-like 2A</fullName>
    </recommendedName>
    <alternativeName>
        <fullName evidence="7">Peroxiredoxin-like 2 activated in M-CSF stimulated monocytes</fullName>
    </alternativeName>
    <alternativeName>
        <fullName evidence="6">Redox-regulatory protein FAM213A</fullName>
    </alternativeName>
</protein>
<proteinExistence type="inferred from homology"/>
<comment type="subcellular location">
    <subcellularLocation>
        <location evidence="1">Cytoplasm</location>
    </subcellularLocation>
</comment>
<keyword evidence="9" id="KW-1185">Reference proteome</keyword>
<comment type="caution">
    <text evidence="8">The sequence shown here is derived from an EMBL/GenBank/DDBJ whole genome shotgun (WGS) entry which is preliminary data.</text>
</comment>
<evidence type="ECO:0000313" key="8">
    <source>
        <dbReference type="EMBL" id="MCD9638909.1"/>
    </source>
</evidence>
<dbReference type="PANTHER" id="PTHR28630:SF31">
    <property type="entry name" value="PEROXIREDOXIN-LIKE 2A"/>
    <property type="match status" value="1"/>
</dbReference>
<evidence type="ECO:0000256" key="3">
    <source>
        <dbReference type="ARBA" id="ARBA00023284"/>
    </source>
</evidence>
<evidence type="ECO:0000256" key="7">
    <source>
        <dbReference type="ARBA" id="ARBA00032129"/>
    </source>
</evidence>
<evidence type="ECO:0000256" key="5">
    <source>
        <dbReference type="ARBA" id="ARBA00023849"/>
    </source>
</evidence>
<evidence type="ECO:0000256" key="1">
    <source>
        <dbReference type="ARBA" id="ARBA00004496"/>
    </source>
</evidence>
<dbReference type="EMBL" id="JACEIK010002796">
    <property type="protein sequence ID" value="MCD9638909.1"/>
    <property type="molecule type" value="Genomic_DNA"/>
</dbReference>
<dbReference type="Pfam" id="PF13911">
    <property type="entry name" value="AhpC-TSA_2"/>
    <property type="match status" value="1"/>
</dbReference>
<dbReference type="PANTHER" id="PTHR28630">
    <property type="match status" value="1"/>
</dbReference>
<accession>A0ABS8UWE1</accession>
<evidence type="ECO:0000313" key="9">
    <source>
        <dbReference type="Proteomes" id="UP000823775"/>
    </source>
</evidence>
<organism evidence="8 9">
    <name type="scientific">Datura stramonium</name>
    <name type="common">Jimsonweed</name>
    <name type="synonym">Common thornapple</name>
    <dbReference type="NCBI Taxonomy" id="4076"/>
    <lineage>
        <taxon>Eukaryota</taxon>
        <taxon>Viridiplantae</taxon>
        <taxon>Streptophyta</taxon>
        <taxon>Embryophyta</taxon>
        <taxon>Tracheophyta</taxon>
        <taxon>Spermatophyta</taxon>
        <taxon>Magnoliopsida</taxon>
        <taxon>eudicotyledons</taxon>
        <taxon>Gunneridae</taxon>
        <taxon>Pentapetalae</taxon>
        <taxon>asterids</taxon>
        <taxon>lamiids</taxon>
        <taxon>Solanales</taxon>
        <taxon>Solanaceae</taxon>
        <taxon>Solanoideae</taxon>
        <taxon>Datureae</taxon>
        <taxon>Datura</taxon>
    </lineage>
</organism>
<evidence type="ECO:0000256" key="6">
    <source>
        <dbReference type="ARBA" id="ARBA00032058"/>
    </source>
</evidence>
<evidence type="ECO:0000256" key="4">
    <source>
        <dbReference type="ARBA" id="ARBA00023787"/>
    </source>
</evidence>
<keyword evidence="3" id="KW-0676">Redox-active center</keyword>
<reference evidence="8 9" key="1">
    <citation type="journal article" date="2021" name="BMC Genomics">
        <title>Datura genome reveals duplications of psychoactive alkaloid biosynthetic genes and high mutation rate following tissue culture.</title>
        <authorList>
            <person name="Rajewski A."/>
            <person name="Carter-House D."/>
            <person name="Stajich J."/>
            <person name="Litt A."/>
        </authorList>
    </citation>
    <scope>NUCLEOTIDE SEQUENCE [LARGE SCALE GENOMIC DNA]</scope>
    <source>
        <strain evidence="8">AR-01</strain>
    </source>
</reference>
<evidence type="ECO:0000256" key="2">
    <source>
        <dbReference type="ARBA" id="ARBA00022490"/>
    </source>
</evidence>
<dbReference type="InterPro" id="IPR032801">
    <property type="entry name" value="PXL2A/B/C"/>
</dbReference>